<organism evidence="1 2">
    <name type="scientific">Streptomyces actuosus</name>
    <dbReference type="NCBI Taxonomy" id="1885"/>
    <lineage>
        <taxon>Bacteria</taxon>
        <taxon>Bacillati</taxon>
        <taxon>Actinomycetota</taxon>
        <taxon>Actinomycetes</taxon>
        <taxon>Kitasatosporales</taxon>
        <taxon>Streptomycetaceae</taxon>
        <taxon>Streptomyces</taxon>
    </lineage>
</organism>
<name>A0ABS2VZ48_STRAS</name>
<dbReference type="EMBL" id="JAFFZS010000037">
    <property type="protein sequence ID" value="MBN0048314.1"/>
    <property type="molecule type" value="Genomic_DNA"/>
</dbReference>
<evidence type="ECO:0000313" key="1">
    <source>
        <dbReference type="EMBL" id="MBN0048314.1"/>
    </source>
</evidence>
<comment type="caution">
    <text evidence="1">The sequence shown here is derived from an EMBL/GenBank/DDBJ whole genome shotgun (WGS) entry which is preliminary data.</text>
</comment>
<dbReference type="Proteomes" id="UP000788262">
    <property type="component" value="Unassembled WGS sequence"/>
</dbReference>
<keyword evidence="2" id="KW-1185">Reference proteome</keyword>
<protein>
    <recommendedName>
        <fullName evidence="3">OvmZ protein</fullName>
    </recommendedName>
</protein>
<evidence type="ECO:0000313" key="2">
    <source>
        <dbReference type="Proteomes" id="UP000788262"/>
    </source>
</evidence>
<proteinExistence type="predicted"/>
<accession>A0ABS2VZ48</accession>
<gene>
    <name evidence="1" type="ORF">JS756_30225</name>
</gene>
<reference evidence="1 2" key="1">
    <citation type="submission" date="2021-02" db="EMBL/GenBank/DDBJ databases">
        <title>Whole genome sequencing of Streptomyces actuosus VRA1.</title>
        <authorList>
            <person name="Sen G."/>
            <person name="Sen A."/>
        </authorList>
    </citation>
    <scope>NUCLEOTIDE SEQUENCE [LARGE SCALE GENOMIC DNA]</scope>
    <source>
        <strain evidence="1 2">VRA1</strain>
    </source>
</reference>
<sequence>MRTLLDLYEESDLALAPAPPRLRERVSGSRGVVGIVLDERTVALRARLSEVLGLWARLVVDERDGSGHRPVERGVGALVPFLRRQLPWLAGHPAGVDFDEELMELRAEFGAIFGPGPVRRFPLGTCVEPDCAGTLHGVLPAAGDRVPSHVSCDAGHALPPRRWLLLADRMRRDAA</sequence>
<evidence type="ECO:0008006" key="3">
    <source>
        <dbReference type="Google" id="ProtNLM"/>
    </source>
</evidence>